<proteinExistence type="predicted"/>
<name>A0A6I5KSX7_9FLAO</name>
<reference evidence="1 2" key="1">
    <citation type="submission" date="2020-01" db="EMBL/GenBank/DDBJ databases">
        <title>Muricauda sediminis sp.nov. 40Bstr401.</title>
        <authorList>
            <person name="Xue Z."/>
            <person name="Zhu S."/>
            <person name="Ren N."/>
            <person name="Chen T."/>
            <person name="Chen X."/>
            <person name="Chen J."/>
            <person name="Yang J."/>
        </authorList>
    </citation>
    <scope>NUCLEOTIDE SEQUENCE [LARGE SCALE GENOMIC DNA]</scope>
    <source>
        <strain evidence="1 2">40Bstr401</strain>
    </source>
</reference>
<accession>A0A6I5KSX7</accession>
<dbReference type="RefSeq" id="WP_163635376.1">
    <property type="nucleotide sequence ID" value="NZ_JAAAMI010000005.1"/>
</dbReference>
<keyword evidence="2" id="KW-1185">Reference proteome</keyword>
<organism evidence="1 2">
    <name type="scientific">Flagellimonas sediminis</name>
    <dbReference type="NCBI Taxonomy" id="2696468"/>
    <lineage>
        <taxon>Bacteria</taxon>
        <taxon>Pseudomonadati</taxon>
        <taxon>Bacteroidota</taxon>
        <taxon>Flavobacteriia</taxon>
        <taxon>Flavobacteriales</taxon>
        <taxon>Flavobacteriaceae</taxon>
        <taxon>Flagellimonas</taxon>
    </lineage>
</organism>
<dbReference type="AlphaFoldDB" id="A0A6I5KSX7"/>
<sequence length="120" mass="12874">MYNGTEGGKATLFAVGSNCWLLVDPSAANAVVVTGKKGRGWVLTSFPLEVDTVTKEAQQVLEAAVALILLVTLVVVRPKEDSMVFRTLQGANRSSPINRTDSPFLVLGGDVRIPCIFQIK</sequence>
<evidence type="ECO:0000313" key="2">
    <source>
        <dbReference type="Proteomes" id="UP000468707"/>
    </source>
</evidence>
<evidence type="ECO:0000313" key="1">
    <source>
        <dbReference type="EMBL" id="NDV43936.1"/>
    </source>
</evidence>
<comment type="caution">
    <text evidence="1">The sequence shown here is derived from an EMBL/GenBank/DDBJ whole genome shotgun (WGS) entry which is preliminary data.</text>
</comment>
<protein>
    <submittedName>
        <fullName evidence="1">Uncharacterized protein</fullName>
    </submittedName>
</protein>
<dbReference type="EMBL" id="JAAAMI010000005">
    <property type="protein sequence ID" value="NDV43936.1"/>
    <property type="molecule type" value="Genomic_DNA"/>
</dbReference>
<gene>
    <name evidence="1" type="ORF">GTK07_11420</name>
</gene>
<dbReference type="Proteomes" id="UP000468707">
    <property type="component" value="Unassembled WGS sequence"/>
</dbReference>